<keyword evidence="4 6" id="KW-1133">Transmembrane helix</keyword>
<dbReference type="InterPro" id="IPR000731">
    <property type="entry name" value="SSD"/>
</dbReference>
<feature type="transmembrane region" description="Helical" evidence="6">
    <location>
        <begin position="654"/>
        <end position="678"/>
    </location>
</feature>
<feature type="transmembrane region" description="Helical" evidence="6">
    <location>
        <begin position="279"/>
        <end position="300"/>
    </location>
</feature>
<name>A0A931AY14_9ACTN</name>
<evidence type="ECO:0000256" key="5">
    <source>
        <dbReference type="ARBA" id="ARBA00023136"/>
    </source>
</evidence>
<feature type="transmembrane region" description="Helical" evidence="6">
    <location>
        <begin position="505"/>
        <end position="525"/>
    </location>
</feature>
<dbReference type="InterPro" id="IPR004869">
    <property type="entry name" value="MMPL_dom"/>
</dbReference>
<keyword evidence="9" id="KW-1185">Reference proteome</keyword>
<dbReference type="PANTHER" id="PTHR33406">
    <property type="entry name" value="MEMBRANE PROTEIN MJ1562-RELATED"/>
    <property type="match status" value="1"/>
</dbReference>
<dbReference type="EMBL" id="JADPRT010000001">
    <property type="protein sequence ID" value="MBF9066643.1"/>
    <property type="molecule type" value="Genomic_DNA"/>
</dbReference>
<dbReference type="InterPro" id="IPR050545">
    <property type="entry name" value="Mycobact_MmpL"/>
</dbReference>
<sequence>MERFAAFVMRHRLWVAIAWVAITVIGVLMAPQVSGRLKSGTTISAASYTANQSLQKHYGGVGANPSVLVVDLPSGTTVDSPQVKAGLAAADRVAASVPQVRDLSYANTGDKALVGTGGSSTLVMVYPPASGNPVPQPVMDAMGSAITKDVPGAHVQTTGIEQLSSGGTSSGGSVFGELLIGIGLALVVLAWVFGSALAILPMISAIVSVLTMQLAIWGLTYATSIAINPSVQFIVALLGLGLSVDYALLLVNRWREERDNGSDNKDAVIASLKKAGHSVAFSALIASLGLFALMVIPVSFIQGVGISGLFIPSIAALVALTTVPLLLSTIGPRLDKIRLRKRKNTGPSRMWTAGAERIVKRPKTAVAIGASILGVLCAFGVTINMNQPSVTSLAPNGPAEQALVQLQHDGFPTGVLTSVPIELPAGTDPSATAATLRALPDMHGVLVSNSPQWNSNGTSVIMGLPNAQVGTAHAGNTVADLRAAAPHNALIGGEQTQNTDLTHILMQWFPLLLAVVALVTFVLLARGMRSLLLPAKAVALNVLSVGAAYGVLVLIWQLGYGSNSLWGIPATGSINPLVPMLLFGFLFGVSMDYEVFILSRVRESFDRTGDTNRAVVEGISRTGRLVTSAALILFLALVSLSSSPDVTIKMMATGMAAGVLIDALVVRTLLTPALVVLFGKANWYLPTWAARLLRVKPSTADLTGIGQAAAHGTSQASGPGCATSAKV</sequence>
<evidence type="ECO:0000256" key="6">
    <source>
        <dbReference type="SAM" id="Phobius"/>
    </source>
</evidence>
<keyword evidence="5 6" id="KW-0472">Membrane</keyword>
<dbReference type="AlphaFoldDB" id="A0A931AY14"/>
<feature type="transmembrane region" description="Helical" evidence="6">
    <location>
        <begin position="207"/>
        <end position="227"/>
    </location>
</feature>
<evidence type="ECO:0000313" key="9">
    <source>
        <dbReference type="Proteomes" id="UP000657385"/>
    </source>
</evidence>
<reference evidence="8" key="1">
    <citation type="submission" date="2020-11" db="EMBL/GenBank/DDBJ databases">
        <title>Isolation and identification of active actinomycetes.</title>
        <authorList>
            <person name="Yu B."/>
        </authorList>
    </citation>
    <scope>NUCLEOTIDE SEQUENCE</scope>
    <source>
        <strain evidence="8">NEAU-YB345</strain>
    </source>
</reference>
<evidence type="ECO:0000259" key="7">
    <source>
        <dbReference type="PROSITE" id="PS50156"/>
    </source>
</evidence>
<proteinExistence type="predicted"/>
<keyword evidence="3 6" id="KW-0812">Transmembrane</keyword>
<feature type="domain" description="SSD" evidence="7">
    <location>
        <begin position="203"/>
        <end position="329"/>
    </location>
</feature>
<gene>
    <name evidence="8" type="ORF">I2501_01155</name>
</gene>
<dbReference type="GO" id="GO:0005886">
    <property type="term" value="C:plasma membrane"/>
    <property type="evidence" value="ECO:0007669"/>
    <property type="project" value="UniProtKB-SubCell"/>
</dbReference>
<dbReference type="PROSITE" id="PS50156">
    <property type="entry name" value="SSD"/>
    <property type="match status" value="1"/>
</dbReference>
<evidence type="ECO:0000256" key="2">
    <source>
        <dbReference type="ARBA" id="ARBA00022475"/>
    </source>
</evidence>
<dbReference type="Gene3D" id="1.20.1640.10">
    <property type="entry name" value="Multidrug efflux transporter AcrB transmembrane domain"/>
    <property type="match status" value="2"/>
</dbReference>
<comment type="subcellular location">
    <subcellularLocation>
        <location evidence="1">Cell membrane</location>
        <topology evidence="1">Multi-pass membrane protein</topology>
    </subcellularLocation>
</comment>
<evidence type="ECO:0000256" key="1">
    <source>
        <dbReference type="ARBA" id="ARBA00004651"/>
    </source>
</evidence>
<feature type="transmembrane region" description="Helical" evidence="6">
    <location>
        <begin position="365"/>
        <end position="383"/>
    </location>
</feature>
<organism evidence="8 9">
    <name type="scientific">Streptacidiphilus fuscans</name>
    <dbReference type="NCBI Taxonomy" id="2789292"/>
    <lineage>
        <taxon>Bacteria</taxon>
        <taxon>Bacillati</taxon>
        <taxon>Actinomycetota</taxon>
        <taxon>Actinomycetes</taxon>
        <taxon>Kitasatosporales</taxon>
        <taxon>Streptomycetaceae</taxon>
        <taxon>Streptacidiphilus</taxon>
    </lineage>
</organism>
<feature type="transmembrane region" description="Helical" evidence="6">
    <location>
        <begin position="12"/>
        <end position="30"/>
    </location>
</feature>
<dbReference type="Pfam" id="PF03176">
    <property type="entry name" value="MMPL"/>
    <property type="match status" value="2"/>
</dbReference>
<protein>
    <submittedName>
        <fullName evidence="8">MMPL family transporter</fullName>
    </submittedName>
</protein>
<accession>A0A931AY14</accession>
<dbReference type="PANTHER" id="PTHR33406:SF13">
    <property type="entry name" value="MEMBRANE PROTEIN YDFJ"/>
    <property type="match status" value="1"/>
</dbReference>
<dbReference type="Proteomes" id="UP000657385">
    <property type="component" value="Unassembled WGS sequence"/>
</dbReference>
<dbReference type="SUPFAM" id="SSF82866">
    <property type="entry name" value="Multidrug efflux transporter AcrB transmembrane domain"/>
    <property type="match status" value="2"/>
</dbReference>
<evidence type="ECO:0000256" key="4">
    <source>
        <dbReference type="ARBA" id="ARBA00022989"/>
    </source>
</evidence>
<dbReference type="RefSeq" id="WP_196191838.1">
    <property type="nucleotide sequence ID" value="NZ_JADPRT010000001.1"/>
</dbReference>
<evidence type="ECO:0000313" key="8">
    <source>
        <dbReference type="EMBL" id="MBF9066643.1"/>
    </source>
</evidence>
<feature type="transmembrane region" description="Helical" evidence="6">
    <location>
        <begin position="233"/>
        <end position="251"/>
    </location>
</feature>
<feature type="transmembrane region" description="Helical" evidence="6">
    <location>
        <begin position="306"/>
        <end position="331"/>
    </location>
</feature>
<feature type="transmembrane region" description="Helical" evidence="6">
    <location>
        <begin position="537"/>
        <end position="558"/>
    </location>
</feature>
<evidence type="ECO:0000256" key="3">
    <source>
        <dbReference type="ARBA" id="ARBA00022692"/>
    </source>
</evidence>
<keyword evidence="2" id="KW-1003">Cell membrane</keyword>
<feature type="transmembrane region" description="Helical" evidence="6">
    <location>
        <begin position="178"/>
        <end position="200"/>
    </location>
</feature>
<comment type="caution">
    <text evidence="8">The sequence shown here is derived from an EMBL/GenBank/DDBJ whole genome shotgun (WGS) entry which is preliminary data.</text>
</comment>
<feature type="transmembrane region" description="Helical" evidence="6">
    <location>
        <begin position="622"/>
        <end position="642"/>
    </location>
</feature>